<evidence type="ECO:0000256" key="3">
    <source>
        <dbReference type="SAM" id="SignalP"/>
    </source>
</evidence>
<keyword evidence="3" id="KW-0732">Signal</keyword>
<dbReference type="Pfam" id="PF05548">
    <property type="entry name" value="Peptidase_M11"/>
    <property type="match status" value="1"/>
</dbReference>
<dbReference type="SUPFAM" id="SSF55486">
    <property type="entry name" value="Metalloproteases ('zincins'), catalytic domain"/>
    <property type="match status" value="1"/>
</dbReference>
<feature type="compositionally biased region" description="Pro residues" evidence="2">
    <location>
        <begin position="615"/>
        <end position="664"/>
    </location>
</feature>
<accession>A0AAD3HS95</accession>
<feature type="signal peptide" evidence="3">
    <location>
        <begin position="1"/>
        <end position="26"/>
    </location>
</feature>
<feature type="compositionally biased region" description="Low complexity" evidence="2">
    <location>
        <begin position="540"/>
        <end position="550"/>
    </location>
</feature>
<comment type="caution">
    <text evidence="5">The sequence shown here is derived from an EMBL/GenBank/DDBJ whole genome shotgun (WGS) entry which is preliminary data.</text>
</comment>
<feature type="domain" description="Peptidase M11 gametolysin" evidence="4">
    <location>
        <begin position="140"/>
        <end position="445"/>
    </location>
</feature>
<protein>
    <recommendedName>
        <fullName evidence="4">Peptidase M11 gametolysin domain-containing protein</fullName>
    </recommendedName>
</protein>
<keyword evidence="6" id="KW-1185">Reference proteome</keyword>
<sequence>MSLQVQLSLLAPIISLIVVLAHGCQGFGTGVDGYGIASGTILMMVPSALNGRLEPSYYLQADDGQVYRLTFCSNVTVGDIPANSRASISYRSVKGGVMHSCKPPRLEQPRRLLFGDTISSPTKPTFLVFITTMCNASLDMAAASPAAILDMFAGSGDVSGNRTLAGYYDTCSYHQVSLTSSQVRIVTDTHRPGQPIVIPCSGSLQLPFTFSSGNDFDTHSCGHDNLLKWQYYLQTVAAEQGITPTDYHHQVMLLPKGFASIVKDCGNIAGTASIGPWFRRSSPNNQWGTGLIWWSGDNFGDLEVLFHEAGHNLGLAHASVSADCGYEQCDNTCAMGGAGGQGIRCLNAPHMWQLGWGQPSQQLSDSELGYGKQHALLIPPQHNTPRSSVLLTPANMTDNQQLYISARINHPPYDLPFEKALSGRPFVLVHLYNGSASVPYQATYLAATVGLGSNYTDAASGVTVYFMSWNAAVGASVTVCRRKDASEQACGDDLDDDCDLLSDADDPDCHRSRPPPPGSRSITGSITGLGVAAKPPSPSPIIRSPVAQPSSFPPPPKLSPPVPPTPAPSLSRLPPPGSKAPTEVVLPPPHPSPPPPTETHPPPPIRVVASRRVPRPPPPAAPVLSPPPPSQPLPPGLPPSLPPDTPPVPAAAAAPPPPSKSPPPPKRRYRKQPPPAAP</sequence>
<feature type="compositionally biased region" description="Pro residues" evidence="2">
    <location>
        <begin position="586"/>
        <end position="605"/>
    </location>
</feature>
<feature type="compositionally biased region" description="Pro residues" evidence="2">
    <location>
        <begin position="551"/>
        <end position="578"/>
    </location>
</feature>
<dbReference type="PANTHER" id="PTHR13037">
    <property type="entry name" value="FORMIN"/>
    <property type="match status" value="1"/>
</dbReference>
<reference evidence="5 6" key="1">
    <citation type="journal article" date="2021" name="Sci. Rep.">
        <title>Genome sequencing of the multicellular alga Astrephomene provides insights into convergent evolution of germ-soma differentiation.</title>
        <authorList>
            <person name="Yamashita S."/>
            <person name="Yamamoto K."/>
            <person name="Matsuzaki R."/>
            <person name="Suzuki S."/>
            <person name="Yamaguchi H."/>
            <person name="Hirooka S."/>
            <person name="Minakuchi Y."/>
            <person name="Miyagishima S."/>
            <person name="Kawachi M."/>
            <person name="Toyoda A."/>
            <person name="Nozaki H."/>
        </authorList>
    </citation>
    <scope>NUCLEOTIDE SEQUENCE [LARGE SCALE GENOMIC DNA]</scope>
    <source>
        <strain evidence="5 6">NIES-4017</strain>
    </source>
</reference>
<organism evidence="5 6">
    <name type="scientific">Astrephomene gubernaculifera</name>
    <dbReference type="NCBI Taxonomy" id="47775"/>
    <lineage>
        <taxon>Eukaryota</taxon>
        <taxon>Viridiplantae</taxon>
        <taxon>Chlorophyta</taxon>
        <taxon>core chlorophytes</taxon>
        <taxon>Chlorophyceae</taxon>
        <taxon>CS clade</taxon>
        <taxon>Chlamydomonadales</taxon>
        <taxon>Astrephomenaceae</taxon>
        <taxon>Astrephomene</taxon>
    </lineage>
</organism>
<feature type="chain" id="PRO_5041920809" description="Peptidase M11 gametolysin domain-containing protein" evidence="3">
    <location>
        <begin position="27"/>
        <end position="678"/>
    </location>
</feature>
<feature type="region of interest" description="Disordered" evidence="2">
    <location>
        <begin position="505"/>
        <end position="678"/>
    </location>
</feature>
<evidence type="ECO:0000256" key="1">
    <source>
        <dbReference type="ARBA" id="ARBA00022581"/>
    </source>
</evidence>
<evidence type="ECO:0000256" key="2">
    <source>
        <dbReference type="SAM" id="MobiDB-lite"/>
    </source>
</evidence>
<dbReference type="AlphaFoldDB" id="A0AAD3HS95"/>
<evidence type="ECO:0000313" key="5">
    <source>
        <dbReference type="EMBL" id="GFR51934.1"/>
    </source>
</evidence>
<keyword evidence="1" id="KW-0945">Host-virus interaction</keyword>
<dbReference type="InterPro" id="IPR008752">
    <property type="entry name" value="Peptidase_M11"/>
</dbReference>
<evidence type="ECO:0000313" key="6">
    <source>
        <dbReference type="Proteomes" id="UP001054857"/>
    </source>
</evidence>
<name>A0AAD3HS95_9CHLO</name>
<gene>
    <name evidence="5" type="ORF">Agub_g14455</name>
</gene>
<dbReference type="PANTHER" id="PTHR13037:SF24">
    <property type="entry name" value="POLYCOMB PROTEIN PCL-RELATED"/>
    <property type="match status" value="1"/>
</dbReference>
<evidence type="ECO:0000259" key="4">
    <source>
        <dbReference type="Pfam" id="PF05548"/>
    </source>
</evidence>
<dbReference type="EMBL" id="BMAR01000056">
    <property type="protein sequence ID" value="GFR51934.1"/>
    <property type="molecule type" value="Genomic_DNA"/>
</dbReference>
<dbReference type="Proteomes" id="UP001054857">
    <property type="component" value="Unassembled WGS sequence"/>
</dbReference>
<proteinExistence type="predicted"/>